<accession>A0A940NH94</accession>
<dbReference type="InterPro" id="IPR009589">
    <property type="entry name" value="PH_YyaB-like"/>
</dbReference>
<feature type="transmembrane region" description="Helical" evidence="1">
    <location>
        <begin position="12"/>
        <end position="30"/>
    </location>
</feature>
<feature type="transmembrane region" description="Helical" evidence="1">
    <location>
        <begin position="36"/>
        <end position="55"/>
    </location>
</feature>
<keyword evidence="1" id="KW-0812">Transmembrane</keyword>
<keyword evidence="1" id="KW-0472">Membrane</keyword>
<evidence type="ECO:0000259" key="2">
    <source>
        <dbReference type="Pfam" id="PF06713"/>
    </source>
</evidence>
<dbReference type="Pfam" id="PF06713">
    <property type="entry name" value="bPH_4"/>
    <property type="match status" value="1"/>
</dbReference>
<proteinExistence type="predicted"/>
<dbReference type="EMBL" id="JAGIYQ010000001">
    <property type="protein sequence ID" value="MBP0724002.1"/>
    <property type="molecule type" value="Genomic_DNA"/>
</dbReference>
<keyword evidence="4" id="KW-1185">Reference proteome</keyword>
<dbReference type="RefSeq" id="WP_209401997.1">
    <property type="nucleotide sequence ID" value="NZ_JAGIYQ010000001.1"/>
</dbReference>
<dbReference type="Proteomes" id="UP000682134">
    <property type="component" value="Unassembled WGS sequence"/>
</dbReference>
<evidence type="ECO:0000313" key="4">
    <source>
        <dbReference type="Proteomes" id="UP000682134"/>
    </source>
</evidence>
<evidence type="ECO:0000256" key="1">
    <source>
        <dbReference type="SAM" id="Phobius"/>
    </source>
</evidence>
<dbReference type="AlphaFoldDB" id="A0A940NH94"/>
<protein>
    <submittedName>
        <fullName evidence="3">PH domain-containing protein</fullName>
    </submittedName>
</protein>
<sequence>MKFPVKKNPILIFITVAMLPLSIFILVTGLLIKDDIVAGIIGFIITFMLFIFLGYPIKKSYHEITETDFYAVFGWMKIKIPLADITKVNYTWNPISAPAWTFKRMQVSYGRYGFDLLSIPKNEEQFFTLLKERCPNAFIDIDKKRD</sequence>
<evidence type="ECO:0000313" key="3">
    <source>
        <dbReference type="EMBL" id="MBP0724002.1"/>
    </source>
</evidence>
<comment type="caution">
    <text evidence="3">The sequence shown here is derived from an EMBL/GenBank/DDBJ whole genome shotgun (WGS) entry which is preliminary data.</text>
</comment>
<organism evidence="3 4">
    <name type="scientific">Gottfriedia endophytica</name>
    <dbReference type="NCBI Taxonomy" id="2820819"/>
    <lineage>
        <taxon>Bacteria</taxon>
        <taxon>Bacillati</taxon>
        <taxon>Bacillota</taxon>
        <taxon>Bacilli</taxon>
        <taxon>Bacillales</taxon>
        <taxon>Bacillaceae</taxon>
        <taxon>Gottfriedia</taxon>
    </lineage>
</organism>
<dbReference type="GO" id="GO:0030153">
    <property type="term" value="P:bacteriocin immunity"/>
    <property type="evidence" value="ECO:0007669"/>
    <property type="project" value="InterPro"/>
</dbReference>
<feature type="domain" description="Uncharacterized protein YyaB-like PH" evidence="2">
    <location>
        <begin position="61"/>
        <end position="134"/>
    </location>
</feature>
<reference evidence="3" key="1">
    <citation type="submission" date="2021-04" db="EMBL/GenBank/DDBJ databases">
        <title>Genome seq and assembly of Bacillus sp.</title>
        <authorList>
            <person name="Chhetri G."/>
        </authorList>
    </citation>
    <scope>NUCLEOTIDE SEQUENCE</scope>
    <source>
        <strain evidence="3">RG28</strain>
    </source>
</reference>
<name>A0A940NH94_9BACI</name>
<gene>
    <name evidence="3" type="ORF">J5Y03_02245</name>
</gene>
<keyword evidence="1" id="KW-1133">Transmembrane helix</keyword>